<dbReference type="KEGG" id="arev:RVR_941"/>
<sequence>MTGAPGADRPAPGKPATPPPPPAAPPPPPAAPPSPPAGGGPIDAAPLSPMLVRLARERATGALLRDSGTLYLLDGAVVHAESPAAPGIEVLLTVGGRLSPEAWQDAVRHGGAESRTARWLLDHRRLSAGELEISELGTLFDAAFFVLAPAGGPTRFRHGAAHWFGPVRPVPLDEVERESRRRRRFLEALWPCPRLDTAPVRPRHDPRLPPATRHEQAVLDLADGVRTPSAIAALLGRPAFHALVHVRRLAAAGRVAVPPPAAAGGPAPAPAWFRDIAHDADAALLRRLRDALEHL</sequence>
<name>A0A7U3VLU5_9ACTN</name>
<reference evidence="2 3" key="4">
    <citation type="journal article" date="2020" name="Sci. Rep.">
        <title>beta-carboline chemical signals induce reveromycin production through a LuxR family regulator in Streptomyces sp. SN-593.</title>
        <authorList>
            <person name="Panthee S."/>
            <person name="Kito N."/>
            <person name="Hayashi T."/>
            <person name="Shimizu T."/>
            <person name="Ishikawa J."/>
            <person name="Hamamoto H."/>
            <person name="Osada H."/>
            <person name="Takahashi S."/>
        </authorList>
    </citation>
    <scope>NUCLEOTIDE SEQUENCE [LARGE SCALE GENOMIC DNA]</scope>
    <source>
        <strain evidence="2 3">SN-593</strain>
    </source>
</reference>
<dbReference type="AlphaFoldDB" id="A0A7U3VLU5"/>
<reference evidence="2 3" key="1">
    <citation type="journal article" date="2010" name="J. Bacteriol.">
        <title>Biochemical characterization of a novel indole prenyltransferase from Streptomyces sp. SN-593.</title>
        <authorList>
            <person name="Takahashi S."/>
            <person name="Takagi H."/>
            <person name="Toyoda A."/>
            <person name="Uramoto M."/>
            <person name="Nogawa T."/>
            <person name="Ueki M."/>
            <person name="Sakaki Y."/>
            <person name="Osada H."/>
        </authorList>
    </citation>
    <scope>NUCLEOTIDE SEQUENCE [LARGE SCALE GENOMIC DNA]</scope>
    <source>
        <strain evidence="2 3">SN-593</strain>
    </source>
</reference>
<protein>
    <submittedName>
        <fullName evidence="2">Uncharacterized protein</fullName>
    </submittedName>
</protein>
<dbReference type="EMBL" id="AP018365">
    <property type="protein sequence ID" value="BBA95893.1"/>
    <property type="molecule type" value="Genomic_DNA"/>
</dbReference>
<feature type="region of interest" description="Disordered" evidence="1">
    <location>
        <begin position="1"/>
        <end position="44"/>
    </location>
</feature>
<evidence type="ECO:0000313" key="3">
    <source>
        <dbReference type="Proteomes" id="UP000595703"/>
    </source>
</evidence>
<gene>
    <name evidence="2" type="ORF">RVR_941</name>
</gene>
<evidence type="ECO:0000256" key="1">
    <source>
        <dbReference type="SAM" id="MobiDB-lite"/>
    </source>
</evidence>
<feature type="compositionally biased region" description="Pro residues" evidence="1">
    <location>
        <begin position="12"/>
        <end position="38"/>
    </location>
</feature>
<organism evidence="2 3">
    <name type="scientific">Actinacidiphila reveromycinica</name>
    <dbReference type="NCBI Taxonomy" id="659352"/>
    <lineage>
        <taxon>Bacteria</taxon>
        <taxon>Bacillati</taxon>
        <taxon>Actinomycetota</taxon>
        <taxon>Actinomycetes</taxon>
        <taxon>Kitasatosporales</taxon>
        <taxon>Streptomycetaceae</taxon>
        <taxon>Actinacidiphila</taxon>
    </lineage>
</organism>
<evidence type="ECO:0000313" key="2">
    <source>
        <dbReference type="EMBL" id="BBA95893.1"/>
    </source>
</evidence>
<proteinExistence type="predicted"/>
<accession>A0A7U3VLU5</accession>
<keyword evidence="3" id="KW-1185">Reference proteome</keyword>
<dbReference type="Proteomes" id="UP000595703">
    <property type="component" value="Chromosome"/>
</dbReference>
<reference evidence="2 3" key="3">
    <citation type="journal article" date="2011" name="Nat. Chem. Biol.">
        <title>Reveromycin A biosynthesis uses RevG and RevJ for stereospecific spiroacetal formation.</title>
        <authorList>
            <person name="Takahashi S."/>
            <person name="Toyoda A."/>
            <person name="Sekiyama Y."/>
            <person name="Takagi H."/>
            <person name="Nogawa T."/>
            <person name="Uramoto M."/>
            <person name="Suzuki R."/>
            <person name="Koshino H."/>
            <person name="Kumano T."/>
            <person name="Panthee S."/>
            <person name="Dairi T."/>
            <person name="Ishikawa J."/>
            <person name="Ikeda H."/>
            <person name="Sakaki Y."/>
            <person name="Osada H."/>
        </authorList>
    </citation>
    <scope>NUCLEOTIDE SEQUENCE [LARGE SCALE GENOMIC DNA]</scope>
    <source>
        <strain evidence="2 3">SN-593</strain>
    </source>
</reference>
<reference evidence="2 3" key="2">
    <citation type="journal article" date="2011" name="J. Antibiot.">
        <title>Furaquinocins I and J: novel polyketide isoprenoid hybrid compounds from Streptomyces reveromyceticus SN-593.</title>
        <authorList>
            <person name="Panthee S."/>
            <person name="Takahashi S."/>
            <person name="Takagi H."/>
            <person name="Nogawa T."/>
            <person name="Oowada E."/>
            <person name="Uramoto M."/>
            <person name="Osada H."/>
        </authorList>
    </citation>
    <scope>NUCLEOTIDE SEQUENCE [LARGE SCALE GENOMIC DNA]</scope>
    <source>
        <strain evidence="2 3">SN-593</strain>
    </source>
</reference>